<organism evidence="1 2">
    <name type="scientific">Trichoderma harzianum CBS 226.95</name>
    <dbReference type="NCBI Taxonomy" id="983964"/>
    <lineage>
        <taxon>Eukaryota</taxon>
        <taxon>Fungi</taxon>
        <taxon>Dikarya</taxon>
        <taxon>Ascomycota</taxon>
        <taxon>Pezizomycotina</taxon>
        <taxon>Sordariomycetes</taxon>
        <taxon>Hypocreomycetidae</taxon>
        <taxon>Hypocreales</taxon>
        <taxon>Hypocreaceae</taxon>
        <taxon>Trichoderma</taxon>
    </lineage>
</organism>
<dbReference type="AlphaFoldDB" id="A0A2T3ZWN1"/>
<name>A0A2T3ZWN1_TRIHA</name>
<sequence>MGEPHFCNLAHSAFIIDIPVEKAISQLLRLRTRGNGKEKPCLVAELTKLNAKKRKNRPGVTGTRPKRPSKVSPLAMVHCLLFESISACVNQPCQDRRSKHVGEGGVMLLYRKENKLVRVVRRGGEARGTEYGQLLNTVSRKQYCRALVSALGTVKEMKV</sequence>
<accession>A0A2T3ZWN1</accession>
<protein>
    <submittedName>
        <fullName evidence="1">Uncharacterized protein</fullName>
    </submittedName>
</protein>
<proteinExistence type="predicted"/>
<keyword evidence="2" id="KW-1185">Reference proteome</keyword>
<dbReference type="RefSeq" id="XP_024768865.1">
    <property type="nucleotide sequence ID" value="XM_024914283.1"/>
</dbReference>
<evidence type="ECO:0000313" key="1">
    <source>
        <dbReference type="EMBL" id="PTB49188.1"/>
    </source>
</evidence>
<dbReference type="Proteomes" id="UP000241690">
    <property type="component" value="Unassembled WGS sequence"/>
</dbReference>
<evidence type="ECO:0000313" key="2">
    <source>
        <dbReference type="Proteomes" id="UP000241690"/>
    </source>
</evidence>
<gene>
    <name evidence="1" type="ORF">M431DRAFT_318898</name>
</gene>
<dbReference type="EMBL" id="KZ679694">
    <property type="protein sequence ID" value="PTB49188.1"/>
    <property type="molecule type" value="Genomic_DNA"/>
</dbReference>
<reference evidence="1 2" key="1">
    <citation type="submission" date="2016-07" db="EMBL/GenBank/DDBJ databases">
        <title>Multiple horizontal gene transfer events from other fungi enriched the ability of initially mycotrophic Trichoderma (Ascomycota) to feed on dead plant biomass.</title>
        <authorList>
            <consortium name="DOE Joint Genome Institute"/>
            <person name="Aerts A."/>
            <person name="Atanasova L."/>
            <person name="Chenthamara K."/>
            <person name="Zhang J."/>
            <person name="Grujic M."/>
            <person name="Henrissat B."/>
            <person name="Kuo A."/>
            <person name="Salamov A."/>
            <person name="Lipzen A."/>
            <person name="Labutti K."/>
            <person name="Barry K."/>
            <person name="Miao Y."/>
            <person name="Rahimi M.J."/>
            <person name="Shen Q."/>
            <person name="Grigoriev I.V."/>
            <person name="Kubicek C.P."/>
            <person name="Druzhinina I.S."/>
        </authorList>
    </citation>
    <scope>NUCLEOTIDE SEQUENCE [LARGE SCALE GENOMIC DNA]</scope>
    <source>
        <strain evidence="1 2">CBS 226.95</strain>
    </source>
</reference>
<dbReference type="GeneID" id="36622848"/>